<reference evidence="2" key="1">
    <citation type="submission" date="2020-06" db="EMBL/GenBank/DDBJ databases">
        <authorList>
            <consortium name="Plant Systems Biology data submission"/>
        </authorList>
    </citation>
    <scope>NUCLEOTIDE SEQUENCE</scope>
    <source>
        <strain evidence="2">D6</strain>
    </source>
</reference>
<evidence type="ECO:0000313" key="2">
    <source>
        <dbReference type="EMBL" id="CAB9496560.1"/>
    </source>
</evidence>
<evidence type="ECO:0000313" key="3">
    <source>
        <dbReference type="Proteomes" id="UP001153069"/>
    </source>
</evidence>
<dbReference type="InterPro" id="IPR011989">
    <property type="entry name" value="ARM-like"/>
</dbReference>
<keyword evidence="3" id="KW-1185">Reference proteome</keyword>
<protein>
    <submittedName>
        <fullName evidence="2">Uncharacterized protein</fullName>
    </submittedName>
</protein>
<name>A0A9N8D7B4_9STRA</name>
<accession>A0A9N8D7B4</accession>
<dbReference type="InterPro" id="IPR016024">
    <property type="entry name" value="ARM-type_fold"/>
</dbReference>
<feature type="compositionally biased region" description="Low complexity" evidence="1">
    <location>
        <begin position="1"/>
        <end position="14"/>
    </location>
</feature>
<comment type="caution">
    <text evidence="2">The sequence shown here is derived from an EMBL/GenBank/DDBJ whole genome shotgun (WGS) entry which is preliminary data.</text>
</comment>
<gene>
    <name evidence="2" type="ORF">SEMRO_6_G005310.1</name>
</gene>
<evidence type="ECO:0000256" key="1">
    <source>
        <dbReference type="SAM" id="MobiDB-lite"/>
    </source>
</evidence>
<sequence length="351" mass="38889">MAPNAAPPGAALPPNKTKKRKDLHSTRSKKKKARTAFQAPALQDEDGLYIPVLTDVAKLIQVDLFLGNRVCVVHALQRLNDLFPFEEHRKTGLDMGAPNTLVASMFKFPDNEDIQTAALGCVVDLSFDEGHDQAKTFVDLGAAEATVNAMLNFSNSNSQELIRRGMGVLLNPVRFATRSKKKKARAAFRAPAPVVQDRHGLYVPDLSGLAENIRNMFLGNCVCVLHAVKHMICVIGSKQKQAITRITHRFVADMQGIKMIVTAMGRFSPDPNLCDSACRILCNIAKSKCFYPDLEKEGALEAVETAAQKNPHHEDIQEWKNDLAKKLRSPKKRSAKKRSDKKRSAKKQRLA</sequence>
<dbReference type="AlphaFoldDB" id="A0A9N8D7B4"/>
<feature type="compositionally biased region" description="Basic and acidic residues" evidence="1">
    <location>
        <begin position="311"/>
        <end position="325"/>
    </location>
</feature>
<feature type="compositionally biased region" description="Basic residues" evidence="1">
    <location>
        <begin position="16"/>
        <end position="34"/>
    </location>
</feature>
<dbReference type="SUPFAM" id="SSF48371">
    <property type="entry name" value="ARM repeat"/>
    <property type="match status" value="1"/>
</dbReference>
<feature type="region of interest" description="Disordered" evidence="1">
    <location>
        <begin position="305"/>
        <end position="351"/>
    </location>
</feature>
<feature type="compositionally biased region" description="Basic residues" evidence="1">
    <location>
        <begin position="326"/>
        <end position="351"/>
    </location>
</feature>
<dbReference type="Gene3D" id="1.25.10.10">
    <property type="entry name" value="Leucine-rich Repeat Variant"/>
    <property type="match status" value="1"/>
</dbReference>
<dbReference type="Proteomes" id="UP001153069">
    <property type="component" value="Unassembled WGS sequence"/>
</dbReference>
<organism evidence="2 3">
    <name type="scientific">Seminavis robusta</name>
    <dbReference type="NCBI Taxonomy" id="568900"/>
    <lineage>
        <taxon>Eukaryota</taxon>
        <taxon>Sar</taxon>
        <taxon>Stramenopiles</taxon>
        <taxon>Ochrophyta</taxon>
        <taxon>Bacillariophyta</taxon>
        <taxon>Bacillariophyceae</taxon>
        <taxon>Bacillariophycidae</taxon>
        <taxon>Naviculales</taxon>
        <taxon>Naviculaceae</taxon>
        <taxon>Seminavis</taxon>
    </lineage>
</organism>
<proteinExistence type="predicted"/>
<dbReference type="EMBL" id="CAICTM010000006">
    <property type="protein sequence ID" value="CAB9496560.1"/>
    <property type="molecule type" value="Genomic_DNA"/>
</dbReference>
<feature type="region of interest" description="Disordered" evidence="1">
    <location>
        <begin position="1"/>
        <end position="36"/>
    </location>
</feature>